<reference evidence="1 2" key="2">
    <citation type="journal article" date="2015" name="Stand. Genomic Sci.">
        <title>Draft genome sequence of marine-derived Streptomyces sp. TP-A0598, a producer of anti-MRSA antibiotic lydicamycins.</title>
        <authorList>
            <person name="Komaki H."/>
            <person name="Ichikawa N."/>
            <person name="Hosoyama A."/>
            <person name="Fujita N."/>
            <person name="Igarashi Y."/>
        </authorList>
    </citation>
    <scope>NUCLEOTIDE SEQUENCE [LARGE SCALE GENOMIC DNA]</scope>
    <source>
        <strain evidence="1 2">NBRC 110027</strain>
    </source>
</reference>
<dbReference type="Proteomes" id="UP000048965">
    <property type="component" value="Unassembled WGS sequence"/>
</dbReference>
<dbReference type="AlphaFoldDB" id="A0A0P4R551"/>
<accession>A0A0P4R551</accession>
<dbReference type="OrthoDB" id="4217155at2"/>
<evidence type="ECO:0000313" key="2">
    <source>
        <dbReference type="Proteomes" id="UP000048965"/>
    </source>
</evidence>
<sequence length="309" mass="33899">MIGMTSTSSPAAQAADIAEALFISAGGVGSAPVPVLAYAAGADHLARREALRPVYEAIVARIGAPTLLGGAAGGPSVRWCTPEKILLLSGDHTRAQLSVHDADEFERDEWWTFDRTQLGSAGEPSGFDALPYTWQLDRKGPGAAPSWTYNGVFVAGSWDHATTGLELMLAAWVEQYPVQAPGDWIGFTLWTARDWRRDMIVSYTPADHGRELAVCIDDRRVEQTEERRVQMHERGWQTLDEHQWWRTKLPETDPAAPRLIAELTIAECRARKATGPNELRAHDISAGDDGALWLTGLGLPTHPSRGEHY</sequence>
<gene>
    <name evidence="1" type="ORF">TPA0598_03_04970</name>
</gene>
<dbReference type="EMBL" id="BBNO01000003">
    <property type="protein sequence ID" value="GAO08036.1"/>
    <property type="molecule type" value="Genomic_DNA"/>
</dbReference>
<organism evidence="1 2">
    <name type="scientific">Streptomyces lydicamycinicus</name>
    <dbReference type="NCBI Taxonomy" id="1546107"/>
    <lineage>
        <taxon>Bacteria</taxon>
        <taxon>Bacillati</taxon>
        <taxon>Actinomycetota</taxon>
        <taxon>Actinomycetes</taxon>
        <taxon>Kitasatosporales</taxon>
        <taxon>Streptomycetaceae</taxon>
        <taxon>Streptomyces</taxon>
    </lineage>
</organism>
<name>A0A0P4R551_9ACTN</name>
<comment type="caution">
    <text evidence="1">The sequence shown here is derived from an EMBL/GenBank/DDBJ whole genome shotgun (WGS) entry which is preliminary data.</text>
</comment>
<evidence type="ECO:0000313" key="1">
    <source>
        <dbReference type="EMBL" id="GAO08036.1"/>
    </source>
</evidence>
<protein>
    <submittedName>
        <fullName evidence="1">Uncharacterized protein</fullName>
    </submittedName>
</protein>
<keyword evidence="2" id="KW-1185">Reference proteome</keyword>
<dbReference type="RefSeq" id="WP_052718899.1">
    <property type="nucleotide sequence ID" value="NZ_BBNO01000003.1"/>
</dbReference>
<reference evidence="2" key="1">
    <citation type="submission" date="2014-09" db="EMBL/GenBank/DDBJ databases">
        <title>Whole genome shotgun sequence of Streptomyces sp. NBRC 110027.</title>
        <authorList>
            <person name="Komaki H."/>
            <person name="Ichikawa N."/>
            <person name="Katano-Makiyama Y."/>
            <person name="Hosoyama A."/>
            <person name="Hashimoto M."/>
            <person name="Uohara A."/>
            <person name="Kitahashi Y."/>
            <person name="Ohji S."/>
            <person name="Kimura A."/>
            <person name="Yamazoe A."/>
            <person name="Igarashi Y."/>
            <person name="Fujita N."/>
        </authorList>
    </citation>
    <scope>NUCLEOTIDE SEQUENCE [LARGE SCALE GENOMIC DNA]</scope>
    <source>
        <strain evidence="2">NBRC 110027</strain>
    </source>
</reference>
<proteinExistence type="predicted"/>